<dbReference type="EMBL" id="CABVLZ010000002">
    <property type="protein sequence ID" value="VVU94737.1"/>
    <property type="molecule type" value="Genomic_DNA"/>
</dbReference>
<proteinExistence type="predicted"/>
<name>A0A5E8CI33_9ZZZZ</name>
<organism evidence="1">
    <name type="scientific">seawater metagenome</name>
    <dbReference type="NCBI Taxonomy" id="1561972"/>
    <lineage>
        <taxon>unclassified sequences</taxon>
        <taxon>metagenomes</taxon>
        <taxon>ecological metagenomes</taxon>
    </lineage>
</organism>
<gene>
    <name evidence="1" type="ORF">CPAV1605_462</name>
</gene>
<sequence length="239" mass="27528">MPTYTFSSFSSTPEKISNTKQEIKSQSIGTAQHKHFFKGDSKINNSLGLIQFPSITSCHAIIITHTDYPFVHAYHAPPGSFPLENSSTARIKGDIELFINEIKYIKDFFKVNPNEIDIKIAGKKITKYRLNYLQDQMENIFQISKENINLFSLECQDKYTTNDYIQYEINICPHKKIKIQKPYILVLTISYCLNNNIFQITGPPKKSKEKCHILKDDNKWKALSFVFLPTIQSYIGTGI</sequence>
<reference evidence="1" key="1">
    <citation type="submission" date="2019-09" db="EMBL/GenBank/DDBJ databases">
        <authorList>
            <person name="Needham M D."/>
        </authorList>
    </citation>
    <scope>NUCLEOTIDE SEQUENCE</scope>
</reference>
<accession>A0A5E8CI33</accession>
<protein>
    <submittedName>
        <fullName evidence="1">Uncharacterized protein</fullName>
    </submittedName>
</protein>
<evidence type="ECO:0000313" key="1">
    <source>
        <dbReference type="EMBL" id="VVU94737.1"/>
    </source>
</evidence>
<dbReference type="AlphaFoldDB" id="A0A5E8CI33"/>